<protein>
    <submittedName>
        <fullName evidence="1">Stage II sporulation protein R</fullName>
    </submittedName>
</protein>
<evidence type="ECO:0000313" key="2">
    <source>
        <dbReference type="Proteomes" id="UP000294937"/>
    </source>
</evidence>
<dbReference type="NCBIfam" id="TIGR02837">
    <property type="entry name" value="spore_II_R"/>
    <property type="match status" value="1"/>
</dbReference>
<sequence>MMQVRTFILSFLVGLSVWFVYTQQGFGETISLNAMNQIDTESEEIPDQAIRLRILAHSDDVKDQYLKRKVRDEMIKEIETWAHRPANIQEARKLIKQHLPTFQQIAEETIKQQGFSYPVQVDFGSVPFPTKLYGDQVYPAGNYEALRITIGDGKGDNWWCVLFPPLCFVDMSNGDAIPRPDPLPASMTTQNKIYASASKVVDTEVFPTEKEQSVEVRFLFLDKWLDWFR</sequence>
<dbReference type="InterPro" id="IPR014202">
    <property type="entry name" value="Spore_II_R"/>
</dbReference>
<dbReference type="Pfam" id="PF09551">
    <property type="entry name" value="Spore_II_R"/>
    <property type="match status" value="1"/>
</dbReference>
<dbReference type="Proteomes" id="UP000294937">
    <property type="component" value="Unassembled WGS sequence"/>
</dbReference>
<name>A0A4R3L907_9BACL</name>
<evidence type="ECO:0000313" key="1">
    <source>
        <dbReference type="EMBL" id="TCS95575.1"/>
    </source>
</evidence>
<organism evidence="1 2">
    <name type="scientific">Hazenella coriacea</name>
    <dbReference type="NCBI Taxonomy" id="1179467"/>
    <lineage>
        <taxon>Bacteria</taxon>
        <taxon>Bacillati</taxon>
        <taxon>Bacillota</taxon>
        <taxon>Bacilli</taxon>
        <taxon>Bacillales</taxon>
        <taxon>Thermoactinomycetaceae</taxon>
        <taxon>Hazenella</taxon>
    </lineage>
</organism>
<dbReference type="EMBL" id="SMAG01000002">
    <property type="protein sequence ID" value="TCS95575.1"/>
    <property type="molecule type" value="Genomic_DNA"/>
</dbReference>
<dbReference type="AlphaFoldDB" id="A0A4R3L907"/>
<keyword evidence="2" id="KW-1185">Reference proteome</keyword>
<comment type="caution">
    <text evidence="1">The sequence shown here is derived from an EMBL/GenBank/DDBJ whole genome shotgun (WGS) entry which is preliminary data.</text>
</comment>
<accession>A0A4R3L907</accession>
<gene>
    <name evidence="1" type="ORF">EDD58_102149</name>
</gene>
<reference evidence="1 2" key="1">
    <citation type="submission" date="2019-03" db="EMBL/GenBank/DDBJ databases">
        <title>Genomic Encyclopedia of Type Strains, Phase IV (KMG-IV): sequencing the most valuable type-strain genomes for metagenomic binning, comparative biology and taxonomic classification.</title>
        <authorList>
            <person name="Goeker M."/>
        </authorList>
    </citation>
    <scope>NUCLEOTIDE SEQUENCE [LARGE SCALE GENOMIC DNA]</scope>
    <source>
        <strain evidence="1 2">DSM 45707</strain>
    </source>
</reference>
<proteinExistence type="predicted"/>